<evidence type="ECO:0000313" key="1">
    <source>
        <dbReference type="EMBL" id="KAK3704027.1"/>
    </source>
</evidence>
<evidence type="ECO:0000313" key="2">
    <source>
        <dbReference type="Proteomes" id="UP001283361"/>
    </source>
</evidence>
<protein>
    <submittedName>
        <fullName evidence="1">Uncharacterized protein</fullName>
    </submittedName>
</protein>
<comment type="caution">
    <text evidence="1">The sequence shown here is derived from an EMBL/GenBank/DDBJ whole genome shotgun (WGS) entry which is preliminary data.</text>
</comment>
<organism evidence="1 2">
    <name type="scientific">Elysia crispata</name>
    <name type="common">lettuce slug</name>
    <dbReference type="NCBI Taxonomy" id="231223"/>
    <lineage>
        <taxon>Eukaryota</taxon>
        <taxon>Metazoa</taxon>
        <taxon>Spiralia</taxon>
        <taxon>Lophotrochozoa</taxon>
        <taxon>Mollusca</taxon>
        <taxon>Gastropoda</taxon>
        <taxon>Heterobranchia</taxon>
        <taxon>Euthyneura</taxon>
        <taxon>Panpulmonata</taxon>
        <taxon>Sacoglossa</taxon>
        <taxon>Placobranchoidea</taxon>
        <taxon>Plakobranchidae</taxon>
        <taxon>Elysia</taxon>
    </lineage>
</organism>
<keyword evidence="2" id="KW-1185">Reference proteome</keyword>
<accession>A0AAE0XQM5</accession>
<name>A0AAE0XQM5_9GAST</name>
<sequence length="148" mass="16533">MKNSKHIMKITHSKVDHGTRHMEAGPWFMGSVRVFSVTKFVHISKDFIVSTSQIGMNRGGGREEIMFSPASAVISSWRAKLELSGLVSNPLATSAEFGQYRLGATTVIVEKESVNILRRLILKKDHGEKLEIWRTGPDVELFSSATKF</sequence>
<dbReference type="AlphaFoldDB" id="A0AAE0XQM5"/>
<reference evidence="1" key="1">
    <citation type="journal article" date="2023" name="G3 (Bethesda)">
        <title>A reference genome for the long-term kleptoplast-retaining sea slug Elysia crispata morphotype clarki.</title>
        <authorList>
            <person name="Eastman K.E."/>
            <person name="Pendleton A.L."/>
            <person name="Shaikh M.A."/>
            <person name="Suttiyut T."/>
            <person name="Ogas R."/>
            <person name="Tomko P."/>
            <person name="Gavelis G."/>
            <person name="Widhalm J.R."/>
            <person name="Wisecaver J.H."/>
        </authorList>
    </citation>
    <scope>NUCLEOTIDE SEQUENCE</scope>
    <source>
        <strain evidence="1">ECLA1</strain>
    </source>
</reference>
<dbReference type="Proteomes" id="UP001283361">
    <property type="component" value="Unassembled WGS sequence"/>
</dbReference>
<proteinExistence type="predicted"/>
<gene>
    <name evidence="1" type="ORF">RRG08_055488</name>
</gene>
<dbReference type="EMBL" id="JAWDGP010007811">
    <property type="protein sequence ID" value="KAK3704027.1"/>
    <property type="molecule type" value="Genomic_DNA"/>
</dbReference>